<comment type="subcellular location">
    <subcellularLocation>
        <location evidence="1">Membrane</location>
        <topology evidence="1">Multi-pass membrane protein</topology>
    </subcellularLocation>
</comment>
<keyword evidence="5 6" id="KW-0472">Membrane</keyword>
<reference evidence="9 10" key="1">
    <citation type="journal article" date="2012" name="Eukaryot. Cell">
        <title>Draft genome sequence of CBS 2479, the standard type strain of Trichosporon asahii.</title>
        <authorList>
            <person name="Yang R.Y."/>
            <person name="Li H.T."/>
            <person name="Zhu H."/>
            <person name="Zhou G.P."/>
            <person name="Wang M."/>
            <person name="Wang L."/>
        </authorList>
    </citation>
    <scope>NUCLEOTIDE SEQUENCE [LARGE SCALE GENOMIC DNA]</scope>
    <source>
        <strain evidence="10">ATCC 90039 / CBS 2479 / JCM 2466 / KCTC 7840 / NCYC 2677 / UAMH 7654</strain>
    </source>
</reference>
<dbReference type="GO" id="GO:0005886">
    <property type="term" value="C:plasma membrane"/>
    <property type="evidence" value="ECO:0007669"/>
    <property type="project" value="TreeGrafter"/>
</dbReference>
<dbReference type="AlphaFoldDB" id="J4UCC4"/>
<keyword evidence="3 8" id="KW-0812">Transmembrane</keyword>
<dbReference type="PANTHER" id="PTHR10926:SF0">
    <property type="entry name" value="CDC50, ISOFORM A"/>
    <property type="match status" value="1"/>
</dbReference>
<proteinExistence type="inferred from homology"/>
<accession>J4UCC4</accession>
<evidence type="ECO:0000256" key="3">
    <source>
        <dbReference type="ARBA" id="ARBA00022692"/>
    </source>
</evidence>
<evidence type="ECO:0000313" key="10">
    <source>
        <dbReference type="Proteomes" id="UP000002748"/>
    </source>
</evidence>
<comment type="caution">
    <text evidence="9">The sequence shown here is derived from an EMBL/GenBank/DDBJ whole genome shotgun (WGS) entry which is preliminary data.</text>
</comment>
<evidence type="ECO:0000256" key="8">
    <source>
        <dbReference type="SAM" id="Phobius"/>
    </source>
</evidence>
<feature type="region of interest" description="Disordered" evidence="7">
    <location>
        <begin position="1"/>
        <end position="35"/>
    </location>
</feature>
<dbReference type="GeneID" id="25985866"/>
<protein>
    <submittedName>
        <fullName evidence="9">LEM3 (Ligand-effect modulator 3)/CDC50 family transcription regulatory protein</fullName>
    </submittedName>
</protein>
<dbReference type="KEGG" id="tasa:A1Q1_02352"/>
<dbReference type="OrthoDB" id="340608at2759"/>
<organism evidence="9 10">
    <name type="scientific">Trichosporon asahii var. asahii (strain ATCC 90039 / CBS 2479 / JCM 2466 / KCTC 7840 / NBRC 103889/ NCYC 2677 / UAMH 7654)</name>
    <name type="common">Yeast</name>
    <dbReference type="NCBI Taxonomy" id="1186058"/>
    <lineage>
        <taxon>Eukaryota</taxon>
        <taxon>Fungi</taxon>
        <taxon>Dikarya</taxon>
        <taxon>Basidiomycota</taxon>
        <taxon>Agaricomycotina</taxon>
        <taxon>Tremellomycetes</taxon>
        <taxon>Trichosporonales</taxon>
        <taxon>Trichosporonaceae</taxon>
        <taxon>Trichosporon</taxon>
    </lineage>
</organism>
<dbReference type="PANTHER" id="PTHR10926">
    <property type="entry name" value="CELL CYCLE CONTROL PROTEIN 50"/>
    <property type="match status" value="1"/>
</dbReference>
<dbReference type="RefSeq" id="XP_014180772.1">
    <property type="nucleotide sequence ID" value="XM_014325297.1"/>
</dbReference>
<evidence type="ECO:0000313" key="9">
    <source>
        <dbReference type="EMBL" id="EJT48625.1"/>
    </source>
</evidence>
<feature type="transmembrane region" description="Helical" evidence="8">
    <location>
        <begin position="51"/>
        <end position="77"/>
    </location>
</feature>
<dbReference type="GO" id="GO:0045332">
    <property type="term" value="P:phospholipid translocation"/>
    <property type="evidence" value="ECO:0007669"/>
    <property type="project" value="UniProtKB-UniRule"/>
</dbReference>
<evidence type="ECO:0000256" key="5">
    <source>
        <dbReference type="ARBA" id="ARBA00023136"/>
    </source>
</evidence>
<gene>
    <name evidence="9" type="ORF">A1Q1_02352</name>
</gene>
<dbReference type="PIRSF" id="PIRSF015840">
    <property type="entry name" value="DUF284_TM_euk"/>
    <property type="match status" value="1"/>
</dbReference>
<feature type="compositionally biased region" description="Basic and acidic residues" evidence="7">
    <location>
        <begin position="19"/>
        <end position="30"/>
    </location>
</feature>
<dbReference type="VEuPathDB" id="FungiDB:A1Q1_02352"/>
<dbReference type="Proteomes" id="UP000002748">
    <property type="component" value="Unassembled WGS sequence"/>
</dbReference>
<sequence length="399" mass="44601">MGLFKRKNRNNDNLQSEDTNNHDAPKEKVKWSKRPANTAFKQQRLKAWQPILTPAAVLPTLFIIGIIFAPIGALIIWGSGKVTDITLDYTQCDADAPTDGTFATMPKGAYSYSLKTGSHIKASDIPPPKWSFSNVSSRPLGERAQCRIQFDVPYDLGPGVFFYYRLTNYFDPDQLLGKKRTVSQINDGNCKPVTSSGGKAYYPCGLIANSYFNDTYNAGKVTLLNPSNGASNETYQFSEKNIAWHGIAKNYVDKPYGNITDYLPPPNWHEKYPNGYSEDNYPNLEADEHFHVWMRVAALPTFRKLWARNDDDVMKSGTYEAVAMMNYPVKQFGGTKSILISTVAWVGGKQPFLGWAYVAVAILCVVLAIAGLIRHFIKPRKLGDMSLLSWNQPQAAGNR</sequence>
<evidence type="ECO:0000256" key="2">
    <source>
        <dbReference type="ARBA" id="ARBA00009457"/>
    </source>
</evidence>
<dbReference type="EMBL" id="ALBS01000196">
    <property type="protein sequence ID" value="EJT48625.1"/>
    <property type="molecule type" value="Genomic_DNA"/>
</dbReference>
<evidence type="ECO:0000256" key="1">
    <source>
        <dbReference type="ARBA" id="ARBA00004141"/>
    </source>
</evidence>
<dbReference type="GO" id="GO:0005794">
    <property type="term" value="C:Golgi apparatus"/>
    <property type="evidence" value="ECO:0007669"/>
    <property type="project" value="TreeGrafter"/>
</dbReference>
<evidence type="ECO:0000256" key="4">
    <source>
        <dbReference type="ARBA" id="ARBA00022989"/>
    </source>
</evidence>
<dbReference type="GO" id="GO:0005783">
    <property type="term" value="C:endoplasmic reticulum"/>
    <property type="evidence" value="ECO:0007669"/>
    <property type="project" value="TreeGrafter"/>
</dbReference>
<feature type="transmembrane region" description="Helical" evidence="8">
    <location>
        <begin position="352"/>
        <end position="373"/>
    </location>
</feature>
<comment type="similarity">
    <text evidence="2 6">Belongs to the CDC50/LEM3 family.</text>
</comment>
<dbReference type="HOGENOM" id="CLU_025025_0_1_1"/>
<name>J4UCC4_TRIAS</name>
<keyword evidence="4 8" id="KW-1133">Transmembrane helix</keyword>
<dbReference type="Pfam" id="PF03381">
    <property type="entry name" value="CDC50"/>
    <property type="match status" value="1"/>
</dbReference>
<dbReference type="InterPro" id="IPR005045">
    <property type="entry name" value="CDC50/LEM3_fam"/>
</dbReference>
<evidence type="ECO:0000256" key="6">
    <source>
        <dbReference type="PIRNR" id="PIRNR015840"/>
    </source>
</evidence>
<evidence type="ECO:0000256" key="7">
    <source>
        <dbReference type="SAM" id="MobiDB-lite"/>
    </source>
</evidence>